<dbReference type="EMBL" id="KZ110608">
    <property type="protein sequence ID" value="OSX57368.1"/>
    <property type="molecule type" value="Genomic_DNA"/>
</dbReference>
<dbReference type="AlphaFoldDB" id="A0A1X6MM02"/>
<dbReference type="OrthoDB" id="10274593at2759"/>
<reference evidence="1 2" key="1">
    <citation type="submission" date="2017-04" db="EMBL/GenBank/DDBJ databases">
        <title>Genome Sequence of the Model Brown-Rot Fungus Postia placenta SB12.</title>
        <authorList>
            <consortium name="DOE Joint Genome Institute"/>
            <person name="Gaskell J."/>
            <person name="Kersten P."/>
            <person name="Larrondo L.F."/>
            <person name="Canessa P."/>
            <person name="Martinez D."/>
            <person name="Hibbett D."/>
            <person name="Schmoll M."/>
            <person name="Kubicek C.P."/>
            <person name="Martinez A.T."/>
            <person name="Yadav J."/>
            <person name="Master E."/>
            <person name="Magnuson J.K."/>
            <person name="James T."/>
            <person name="Yaver D."/>
            <person name="Berka R."/>
            <person name="Labutti K."/>
            <person name="Lipzen A."/>
            <person name="Aerts A."/>
            <person name="Barry K."/>
            <person name="Henrissat B."/>
            <person name="Blanchette R."/>
            <person name="Grigoriev I."/>
            <person name="Cullen D."/>
        </authorList>
    </citation>
    <scope>NUCLEOTIDE SEQUENCE [LARGE SCALE GENOMIC DNA]</scope>
    <source>
        <strain evidence="1 2">MAD-698-R-SB12</strain>
    </source>
</reference>
<gene>
    <name evidence="1" type="ORF">POSPLADRAFT_1156957</name>
</gene>
<evidence type="ECO:0000313" key="2">
    <source>
        <dbReference type="Proteomes" id="UP000194127"/>
    </source>
</evidence>
<accession>A0A1X6MM02</accession>
<evidence type="ECO:0000313" key="1">
    <source>
        <dbReference type="EMBL" id="OSX57368.1"/>
    </source>
</evidence>
<keyword evidence="2" id="KW-1185">Reference proteome</keyword>
<proteinExistence type="predicted"/>
<dbReference type="Proteomes" id="UP000194127">
    <property type="component" value="Unassembled WGS sequence"/>
</dbReference>
<name>A0A1X6MM02_9APHY</name>
<organism evidence="1 2">
    <name type="scientific">Postia placenta MAD-698-R-SB12</name>
    <dbReference type="NCBI Taxonomy" id="670580"/>
    <lineage>
        <taxon>Eukaryota</taxon>
        <taxon>Fungi</taxon>
        <taxon>Dikarya</taxon>
        <taxon>Basidiomycota</taxon>
        <taxon>Agaricomycotina</taxon>
        <taxon>Agaricomycetes</taxon>
        <taxon>Polyporales</taxon>
        <taxon>Adustoporiaceae</taxon>
        <taxon>Rhodonia</taxon>
    </lineage>
</organism>
<evidence type="ECO:0008006" key="3">
    <source>
        <dbReference type="Google" id="ProtNLM"/>
    </source>
</evidence>
<protein>
    <recommendedName>
        <fullName evidence="3">F-box domain-containing protein</fullName>
    </recommendedName>
</protein>
<sequence>MCSKAIRDTLRYNNPAAIQLDTSRLEYYSRFVKELSTAQEDFEPTTLEYLAPHLPSDFLLLPQTRVLKIPRCPDHMQGYEMLLGPALVEIDIEIYFEEFEAFFQWKPLRYGMSLLTRMCTMCPNLEVLRMNMENGRSIHVGSFIQVVQSRYTYLRVLHLSAYNCFIGGRRDAKFTSKPITDLLRTTCSRVQEFSSVEIPVPADGVIKLATNPNLRDVWICLDATALEPRLFEGIHRPFSALRSMRFSVKHLDERSLSFLDSVSSGVLTRLVIDLEGFQLTSTMLRVHTKKLQQSPFRNTLTLFGLTFYESLAEHVTYKALKPSFDLPRISRLFLQYPSDKVAQTIAQKKPHIEVVEKENW</sequence>
<dbReference type="RefSeq" id="XP_024334162.1">
    <property type="nucleotide sequence ID" value="XM_024487117.1"/>
</dbReference>
<dbReference type="GeneID" id="36332066"/>